<keyword evidence="3" id="KW-1185">Reference proteome</keyword>
<dbReference type="InterPro" id="IPR002347">
    <property type="entry name" value="SDR_fam"/>
</dbReference>
<proteinExistence type="predicted"/>
<reference evidence="2 3" key="1">
    <citation type="journal article" date="2020" name="Genomics">
        <title>Complete, high-quality genomes from long-read metagenomic sequencing of two wolf lichen thalli reveals enigmatic genome architecture.</title>
        <authorList>
            <person name="McKenzie S.K."/>
            <person name="Walston R.F."/>
            <person name="Allen J.L."/>
        </authorList>
    </citation>
    <scope>NUCLEOTIDE SEQUENCE [LARGE SCALE GENOMIC DNA]</scope>
    <source>
        <strain evidence="2">WasteWater2</strain>
    </source>
</reference>
<feature type="compositionally biased region" description="Low complexity" evidence="1">
    <location>
        <begin position="24"/>
        <end position="36"/>
    </location>
</feature>
<comment type="caution">
    <text evidence="2">The sequence shown here is derived from an EMBL/GenBank/DDBJ whole genome shotgun (WGS) entry which is preliminary data.</text>
</comment>
<evidence type="ECO:0000256" key="1">
    <source>
        <dbReference type="SAM" id="MobiDB-lite"/>
    </source>
</evidence>
<evidence type="ECO:0000313" key="2">
    <source>
        <dbReference type="EMBL" id="KAF6241379.1"/>
    </source>
</evidence>
<dbReference type="Gene3D" id="3.40.50.720">
    <property type="entry name" value="NAD(P)-binding Rossmann-like Domain"/>
    <property type="match status" value="1"/>
</dbReference>
<accession>A0A8H6LAC7</accession>
<dbReference type="AlphaFoldDB" id="A0A8H6LAC7"/>
<gene>
    <name evidence="2" type="ORF">HO173_000089</name>
</gene>
<dbReference type="Proteomes" id="UP000578531">
    <property type="component" value="Unassembled WGS sequence"/>
</dbReference>
<dbReference type="EMBL" id="JACCJC010000001">
    <property type="protein sequence ID" value="KAF6241379.1"/>
    <property type="molecule type" value="Genomic_DNA"/>
</dbReference>
<dbReference type="RefSeq" id="XP_037170619.1">
    <property type="nucleotide sequence ID" value="XM_037302040.1"/>
</dbReference>
<organism evidence="2 3">
    <name type="scientific">Letharia columbiana</name>
    <dbReference type="NCBI Taxonomy" id="112416"/>
    <lineage>
        <taxon>Eukaryota</taxon>
        <taxon>Fungi</taxon>
        <taxon>Dikarya</taxon>
        <taxon>Ascomycota</taxon>
        <taxon>Pezizomycotina</taxon>
        <taxon>Lecanoromycetes</taxon>
        <taxon>OSLEUM clade</taxon>
        <taxon>Lecanoromycetidae</taxon>
        <taxon>Lecanorales</taxon>
        <taxon>Lecanorineae</taxon>
        <taxon>Parmeliaceae</taxon>
        <taxon>Letharia</taxon>
    </lineage>
</organism>
<feature type="region of interest" description="Disordered" evidence="1">
    <location>
        <begin position="19"/>
        <end position="41"/>
    </location>
</feature>
<dbReference type="GeneID" id="59281769"/>
<name>A0A8H6LAC7_9LECA</name>
<dbReference type="OrthoDB" id="1274115at2759"/>
<dbReference type="Pfam" id="PF00106">
    <property type="entry name" value="adh_short"/>
    <property type="match status" value="1"/>
</dbReference>
<dbReference type="InterPro" id="IPR036291">
    <property type="entry name" value="NAD(P)-bd_dom_sf"/>
</dbReference>
<sequence length="99" mass="10613">MPRSEKCWVFMVELTCSSTTQDTSKPPSLKSSPKSPRAYTGAVGAGAHSAAKGALESMVDCLREEISPFGIQCCLIVPGYYRTNIFAPTNIKIGQLSTP</sequence>
<dbReference type="SUPFAM" id="SSF51735">
    <property type="entry name" value="NAD(P)-binding Rossmann-fold domains"/>
    <property type="match status" value="1"/>
</dbReference>
<protein>
    <submittedName>
        <fullName evidence="2">Uncharacterized protein</fullName>
    </submittedName>
</protein>
<evidence type="ECO:0000313" key="3">
    <source>
        <dbReference type="Proteomes" id="UP000578531"/>
    </source>
</evidence>